<feature type="transmembrane region" description="Helical" evidence="2">
    <location>
        <begin position="181"/>
        <end position="201"/>
    </location>
</feature>
<evidence type="ECO:0000313" key="4">
    <source>
        <dbReference type="Proteomes" id="UP000199375"/>
    </source>
</evidence>
<protein>
    <submittedName>
        <fullName evidence="3">Uncharacterized protein</fullName>
    </submittedName>
</protein>
<feature type="transmembrane region" description="Helical" evidence="2">
    <location>
        <begin position="290"/>
        <end position="309"/>
    </location>
</feature>
<evidence type="ECO:0000256" key="1">
    <source>
        <dbReference type="SAM" id="MobiDB-lite"/>
    </source>
</evidence>
<dbReference type="AlphaFoldDB" id="A0A1C4WD66"/>
<feature type="region of interest" description="Disordered" evidence="1">
    <location>
        <begin position="1"/>
        <end position="158"/>
    </location>
</feature>
<evidence type="ECO:0000256" key="2">
    <source>
        <dbReference type="SAM" id="Phobius"/>
    </source>
</evidence>
<accession>A0A1C4WD66</accession>
<proteinExistence type="predicted"/>
<dbReference type="EMBL" id="FMCW01000014">
    <property type="protein sequence ID" value="SCE93861.1"/>
    <property type="molecule type" value="Genomic_DNA"/>
</dbReference>
<reference evidence="3 4" key="1">
    <citation type="submission" date="2016-06" db="EMBL/GenBank/DDBJ databases">
        <authorList>
            <person name="Kjaerup R.B."/>
            <person name="Dalgaard T.S."/>
            <person name="Juul-Madsen H.R."/>
        </authorList>
    </citation>
    <scope>NUCLEOTIDE SEQUENCE [LARGE SCALE GENOMIC DNA]</scope>
    <source>
        <strain evidence="3 4">DSM 45626</strain>
    </source>
</reference>
<feature type="transmembrane region" description="Helical" evidence="2">
    <location>
        <begin position="222"/>
        <end position="244"/>
    </location>
</feature>
<feature type="compositionally biased region" description="Basic and acidic residues" evidence="1">
    <location>
        <begin position="112"/>
        <end position="156"/>
    </location>
</feature>
<keyword evidence="2" id="KW-0472">Membrane</keyword>
<evidence type="ECO:0000313" key="3">
    <source>
        <dbReference type="EMBL" id="SCE93861.1"/>
    </source>
</evidence>
<keyword evidence="2" id="KW-0812">Transmembrane</keyword>
<keyword evidence="2" id="KW-1133">Transmembrane helix</keyword>
<feature type="transmembrane region" description="Helical" evidence="2">
    <location>
        <begin position="264"/>
        <end position="283"/>
    </location>
</feature>
<dbReference type="Pfam" id="PF20139">
    <property type="entry name" value="DUF6529"/>
    <property type="match status" value="1"/>
</dbReference>
<feature type="transmembrane region" description="Helical" evidence="2">
    <location>
        <begin position="315"/>
        <end position="343"/>
    </location>
</feature>
<organism evidence="3 4">
    <name type="scientific">Micromonospora haikouensis</name>
    <dbReference type="NCBI Taxonomy" id="686309"/>
    <lineage>
        <taxon>Bacteria</taxon>
        <taxon>Bacillati</taxon>
        <taxon>Actinomycetota</taxon>
        <taxon>Actinomycetes</taxon>
        <taxon>Micromonosporales</taxon>
        <taxon>Micromonosporaceae</taxon>
        <taxon>Micromonospora</taxon>
    </lineage>
</organism>
<sequence length="350" mass="36575">MTSGDWRAGTDVAPAGDAWDSGTKAAPRVDWDTPPEVDVWGGDADSAPRDGAWDGGNDDGPRAGGWIGDAGDAPRAGRPGRDDAPRAGAWDAGPDTGPEVDVWGTGTGARPGGDRWDASRKKVRPEVDTWRAGRDGGPDADRSRDGRDPGDDDRGLRVLPDPAAFAARLAAETEPARTASLLLPVLAGAAVAVATGVYAKLHQPTGIAVNVAGFTGPMQVKVWLGSGAMALAVVQVLSALAMWGRLGGFRPSWAGVAHRWSGRVAFLLAVPVAVHCLYALGFASYDLRTLAHSLFGCFFFGMFTTKMLALPKPGLAGWVLPVTGGAVFVALTAIWLTSSLWYFTTFGITR</sequence>
<name>A0A1C4WD66_9ACTN</name>
<gene>
    <name evidence="3" type="ORF">GA0070558_114145</name>
</gene>
<dbReference type="InterPro" id="IPR045382">
    <property type="entry name" value="DUF6529"/>
</dbReference>
<dbReference type="Proteomes" id="UP000199375">
    <property type="component" value="Unassembled WGS sequence"/>
</dbReference>